<dbReference type="InterPro" id="IPR022973">
    <property type="entry name" value="Ribosomal_uL10_bac"/>
</dbReference>
<accession>A0A0G0QKK2</accession>
<evidence type="ECO:0000256" key="6">
    <source>
        <dbReference type="SAM" id="MobiDB-lite"/>
    </source>
</evidence>
<dbReference type="Gene3D" id="3.30.70.1730">
    <property type="match status" value="1"/>
</dbReference>
<dbReference type="EMBL" id="LBYB01000017">
    <property type="protein sequence ID" value="KKR40954.1"/>
    <property type="molecule type" value="Genomic_DNA"/>
</dbReference>
<evidence type="ECO:0000256" key="1">
    <source>
        <dbReference type="ARBA" id="ARBA00008889"/>
    </source>
</evidence>
<evidence type="ECO:0000256" key="2">
    <source>
        <dbReference type="ARBA" id="ARBA00022980"/>
    </source>
</evidence>
<dbReference type="HAMAP" id="MF_00362">
    <property type="entry name" value="Ribosomal_uL10"/>
    <property type="match status" value="1"/>
</dbReference>
<dbReference type="Pfam" id="PF00466">
    <property type="entry name" value="Ribosomal_L10"/>
    <property type="match status" value="1"/>
</dbReference>
<dbReference type="InterPro" id="IPR001790">
    <property type="entry name" value="Ribosomal_uL10"/>
</dbReference>
<dbReference type="GO" id="GO:0005840">
    <property type="term" value="C:ribosome"/>
    <property type="evidence" value="ECO:0007669"/>
    <property type="project" value="UniProtKB-KW"/>
</dbReference>
<evidence type="ECO:0000313" key="7">
    <source>
        <dbReference type="EMBL" id="KKR40954.1"/>
    </source>
</evidence>
<evidence type="ECO:0000313" key="8">
    <source>
        <dbReference type="Proteomes" id="UP000034881"/>
    </source>
</evidence>
<dbReference type="InterPro" id="IPR047865">
    <property type="entry name" value="Ribosomal_uL10_bac_type"/>
</dbReference>
<dbReference type="PANTHER" id="PTHR11560">
    <property type="entry name" value="39S RIBOSOMAL PROTEIN L10, MITOCHONDRIAL"/>
    <property type="match status" value="1"/>
</dbReference>
<keyword evidence="5" id="KW-0694">RNA-binding</keyword>
<keyword evidence="5" id="KW-0699">rRNA-binding</keyword>
<dbReference type="GO" id="GO:0006412">
    <property type="term" value="P:translation"/>
    <property type="evidence" value="ECO:0007669"/>
    <property type="project" value="UniProtKB-UniRule"/>
</dbReference>
<keyword evidence="2 5" id="KW-0689">Ribosomal protein</keyword>
<feature type="compositionally biased region" description="Basic and acidic residues" evidence="6">
    <location>
        <begin position="69"/>
        <end position="94"/>
    </location>
</feature>
<reference evidence="7 8" key="1">
    <citation type="journal article" date="2015" name="Nature">
        <title>rRNA introns, odd ribosomes, and small enigmatic genomes across a large radiation of phyla.</title>
        <authorList>
            <person name="Brown C.T."/>
            <person name="Hug L.A."/>
            <person name="Thomas B.C."/>
            <person name="Sharon I."/>
            <person name="Castelle C.J."/>
            <person name="Singh A."/>
            <person name="Wilkins M.J."/>
            <person name="Williams K.H."/>
            <person name="Banfield J.F."/>
        </authorList>
    </citation>
    <scope>NUCLEOTIDE SEQUENCE [LARGE SCALE GENOMIC DNA]</scope>
</reference>
<evidence type="ECO:0000256" key="3">
    <source>
        <dbReference type="ARBA" id="ARBA00023274"/>
    </source>
</evidence>
<dbReference type="AlphaFoldDB" id="A0A0G0QKK2"/>
<dbReference type="CDD" id="cd05797">
    <property type="entry name" value="Ribosomal_L10"/>
    <property type="match status" value="1"/>
</dbReference>
<dbReference type="SUPFAM" id="SSF160369">
    <property type="entry name" value="Ribosomal protein L10-like"/>
    <property type="match status" value="1"/>
</dbReference>
<comment type="similarity">
    <text evidence="1 5">Belongs to the universal ribosomal protein uL10 family.</text>
</comment>
<comment type="function">
    <text evidence="5">Forms part of the ribosomal stalk, playing a central role in the interaction of the ribosome with GTP-bound translation factors.</text>
</comment>
<evidence type="ECO:0000256" key="5">
    <source>
        <dbReference type="HAMAP-Rule" id="MF_00362"/>
    </source>
</evidence>
<dbReference type="GO" id="GO:0070180">
    <property type="term" value="F:large ribosomal subunit rRNA binding"/>
    <property type="evidence" value="ECO:0007669"/>
    <property type="project" value="UniProtKB-UniRule"/>
</dbReference>
<dbReference type="Gene3D" id="6.10.250.290">
    <property type="match status" value="1"/>
</dbReference>
<organism evidence="7 8">
    <name type="scientific">Candidatus Daviesbacteria bacterium GW2011_GWC2_40_12</name>
    <dbReference type="NCBI Taxonomy" id="1618431"/>
    <lineage>
        <taxon>Bacteria</taxon>
        <taxon>Candidatus Daviesiibacteriota</taxon>
    </lineage>
</organism>
<sequence length="206" mass="22323">MPKTRAQKEETVVKLSEKLGRAKAVVFTDYKGLNMKQLSDLRDKLREQNAELTVTKNTLLKMALAQARGDGEEGLPTHDRSERLASEDVRRETEPAGPRAALEGPTATLFAYDDEISPIKILVKALKDASIGKVKSGFLGEMALDEAKIIQLSSLPTKDELRGKTVGVLVAPLQGILSVLNGNLRNLVYALNQIKISKGGDAQASS</sequence>
<dbReference type="Proteomes" id="UP000034881">
    <property type="component" value="Unassembled WGS sequence"/>
</dbReference>
<comment type="subunit">
    <text evidence="5">Part of the ribosomal stalk of the 50S ribosomal subunit. The N-terminus interacts with L11 and the large rRNA to form the base of the stalk. The C-terminus forms an elongated spine to which L12 dimers bind in a sequential fashion forming a multimeric L10(L12)X complex.</text>
</comment>
<name>A0A0G0QKK2_9BACT</name>
<keyword evidence="3 5" id="KW-0687">Ribonucleoprotein</keyword>
<feature type="region of interest" description="Disordered" evidence="6">
    <location>
        <begin position="67"/>
        <end position="100"/>
    </location>
</feature>
<protein>
    <recommendedName>
        <fullName evidence="4 5">Large ribosomal subunit protein uL10</fullName>
    </recommendedName>
</protein>
<proteinExistence type="inferred from homology"/>
<dbReference type="InterPro" id="IPR043141">
    <property type="entry name" value="Ribosomal_uL10-like_sf"/>
</dbReference>
<comment type="caution">
    <text evidence="7">The sequence shown here is derived from an EMBL/GenBank/DDBJ whole genome shotgun (WGS) entry which is preliminary data.</text>
</comment>
<dbReference type="GO" id="GO:1990904">
    <property type="term" value="C:ribonucleoprotein complex"/>
    <property type="evidence" value="ECO:0007669"/>
    <property type="project" value="UniProtKB-KW"/>
</dbReference>
<gene>
    <name evidence="5" type="primary">rplJ</name>
    <name evidence="7" type="ORF">UT77_C0017G0009</name>
</gene>
<evidence type="ECO:0000256" key="4">
    <source>
        <dbReference type="ARBA" id="ARBA00035202"/>
    </source>
</evidence>